<keyword evidence="3" id="KW-0326">Glycosidase</keyword>
<dbReference type="Gene3D" id="3.20.20.80">
    <property type="entry name" value="Glycosidases"/>
    <property type="match status" value="1"/>
</dbReference>
<sequence>LPGGGVRFTVWAPAAQRVAVRVDDGDPAADHALARDADGVWSAVVASARAGADYQFVLDGGPALPDPASRWQPHDVHGPSRVVDPAGFAWTDAAWRGRAMADYVIYELHVGTFSEAGTFDGAIPHLAGLAELGVTAIELMPVAEFPGGRNWGYDGVQLYAPESAYGGPEALRRLVDAAHAAGLAVVLDVVYNHFGPEGNYLGAYGPYVTGEARTPWGDAVNYGGAQSAEVRRFAIENALYWVTEFHADGLRLDAIHGIVDASEPHLLAELVARVQRQASALGRTVCLIAESDMNDPKVVRPAAEGGYGFDAQWSDDFHHAVHVALTGETGGYYGGFGAPGLIAAALRDPFVRPARAPGAPDAPWA</sequence>
<dbReference type="InterPro" id="IPR006047">
    <property type="entry name" value="GH13_cat_dom"/>
</dbReference>
<dbReference type="CDD" id="cd11325">
    <property type="entry name" value="AmyAc_GTHase"/>
    <property type="match status" value="1"/>
</dbReference>
<feature type="non-terminal residue" evidence="3">
    <location>
        <position position="1"/>
    </location>
</feature>
<dbReference type="Pfam" id="PF00128">
    <property type="entry name" value="Alpha-amylase"/>
    <property type="match status" value="1"/>
</dbReference>
<accession>A0A6J4L0K5</accession>
<feature type="domain" description="Glycosyl hydrolase family 13 catalytic" evidence="2">
    <location>
        <begin position="107"/>
        <end position="355"/>
    </location>
</feature>
<dbReference type="PANTHER" id="PTHR43651:SF11">
    <property type="entry name" value="MALTO-OLIGOSYLTREHALOSE TREHALOHYDROLASE"/>
    <property type="match status" value="1"/>
</dbReference>
<dbReference type="Gene3D" id="2.60.40.10">
    <property type="entry name" value="Immunoglobulins"/>
    <property type="match status" value="1"/>
</dbReference>
<evidence type="ECO:0000256" key="1">
    <source>
        <dbReference type="ARBA" id="ARBA00023277"/>
    </source>
</evidence>
<dbReference type="SUPFAM" id="SSF51445">
    <property type="entry name" value="(Trans)glycosidases"/>
    <property type="match status" value="1"/>
</dbReference>
<dbReference type="AlphaFoldDB" id="A0A6J4L0K5"/>
<protein>
    <submittedName>
        <fullName evidence="3">GH13_10 / GH13 / GH13_9 / GH13_11 / GH13 _8 / GH13_36</fullName>
        <ecNumber evidence="3">3.2.1.141</ecNumber>
    </submittedName>
</protein>
<dbReference type="InterPro" id="IPR013783">
    <property type="entry name" value="Ig-like_fold"/>
</dbReference>
<evidence type="ECO:0000259" key="2">
    <source>
        <dbReference type="SMART" id="SM00642"/>
    </source>
</evidence>
<dbReference type="Pfam" id="PF02922">
    <property type="entry name" value="CBM_48"/>
    <property type="match status" value="1"/>
</dbReference>
<dbReference type="EMBL" id="CADCTU010000454">
    <property type="protein sequence ID" value="CAA9319576.1"/>
    <property type="molecule type" value="Genomic_DNA"/>
</dbReference>
<name>A0A6J4L0K5_9BACT</name>
<keyword evidence="3" id="KW-0378">Hydrolase</keyword>
<reference evidence="3" key="1">
    <citation type="submission" date="2020-02" db="EMBL/GenBank/DDBJ databases">
        <authorList>
            <person name="Meier V. D."/>
        </authorList>
    </citation>
    <scope>NUCLEOTIDE SEQUENCE</scope>
    <source>
        <strain evidence="3">AVDCRST_MAG11</strain>
    </source>
</reference>
<proteinExistence type="predicted"/>
<dbReference type="SMART" id="SM00642">
    <property type="entry name" value="Aamy"/>
    <property type="match status" value="1"/>
</dbReference>
<dbReference type="CDD" id="cd02853">
    <property type="entry name" value="E_set_MTHase_like_N"/>
    <property type="match status" value="1"/>
</dbReference>
<dbReference type="InterPro" id="IPR004193">
    <property type="entry name" value="Glyco_hydro_13_N"/>
</dbReference>
<dbReference type="GO" id="GO:0005975">
    <property type="term" value="P:carbohydrate metabolic process"/>
    <property type="evidence" value="ECO:0007669"/>
    <property type="project" value="InterPro"/>
</dbReference>
<dbReference type="PANTHER" id="PTHR43651">
    <property type="entry name" value="1,4-ALPHA-GLUCAN-BRANCHING ENZYME"/>
    <property type="match status" value="1"/>
</dbReference>
<dbReference type="SUPFAM" id="SSF81296">
    <property type="entry name" value="E set domains"/>
    <property type="match status" value="1"/>
</dbReference>
<gene>
    <name evidence="3" type="ORF">AVDCRST_MAG11-1932</name>
</gene>
<organism evidence="3">
    <name type="scientific">uncultured Gemmatimonadaceae bacterium</name>
    <dbReference type="NCBI Taxonomy" id="246130"/>
    <lineage>
        <taxon>Bacteria</taxon>
        <taxon>Pseudomonadati</taxon>
        <taxon>Gemmatimonadota</taxon>
        <taxon>Gemmatimonadia</taxon>
        <taxon>Gemmatimonadales</taxon>
        <taxon>Gemmatimonadaceae</taxon>
        <taxon>environmental samples</taxon>
    </lineage>
</organism>
<feature type="non-terminal residue" evidence="3">
    <location>
        <position position="365"/>
    </location>
</feature>
<dbReference type="InterPro" id="IPR014756">
    <property type="entry name" value="Ig_E-set"/>
</dbReference>
<dbReference type="EC" id="3.2.1.141" evidence="3"/>
<evidence type="ECO:0000313" key="3">
    <source>
        <dbReference type="EMBL" id="CAA9319576.1"/>
    </source>
</evidence>
<dbReference type="InterPro" id="IPR017853">
    <property type="entry name" value="GH"/>
</dbReference>
<dbReference type="GO" id="GO:0033942">
    <property type="term" value="F:4-alpha-D-(1-&gt;4)-alpha-D-glucanotrehalose trehalohydrolase activity"/>
    <property type="evidence" value="ECO:0007669"/>
    <property type="project" value="UniProtKB-EC"/>
</dbReference>
<keyword evidence="1" id="KW-0119">Carbohydrate metabolism</keyword>